<evidence type="ECO:0000256" key="1">
    <source>
        <dbReference type="ARBA" id="ARBA00022598"/>
    </source>
</evidence>
<evidence type="ECO:0000313" key="5">
    <source>
        <dbReference type="EMBL" id="GAA4451145.1"/>
    </source>
</evidence>
<evidence type="ECO:0000259" key="4">
    <source>
        <dbReference type="Pfam" id="PF24850"/>
    </source>
</evidence>
<feature type="domain" description="Bacillithiol biosynthesis BshC N-terminal Rossmann-like" evidence="3">
    <location>
        <begin position="8"/>
        <end position="373"/>
    </location>
</feature>
<name>A0ABP8MLJ2_9BACT</name>
<dbReference type="Pfam" id="PF24850">
    <property type="entry name" value="CC_BshC"/>
    <property type="match status" value="1"/>
</dbReference>
<proteinExistence type="inferred from homology"/>
<dbReference type="InterPro" id="IPR055398">
    <property type="entry name" value="Rossmann-like_BshC"/>
</dbReference>
<reference evidence="6" key="1">
    <citation type="journal article" date="2019" name="Int. J. Syst. Evol. Microbiol.">
        <title>The Global Catalogue of Microorganisms (GCM) 10K type strain sequencing project: providing services to taxonomists for standard genome sequencing and annotation.</title>
        <authorList>
            <consortium name="The Broad Institute Genomics Platform"/>
            <consortium name="The Broad Institute Genome Sequencing Center for Infectious Disease"/>
            <person name="Wu L."/>
            <person name="Ma J."/>
        </authorList>
    </citation>
    <scope>NUCLEOTIDE SEQUENCE [LARGE SCALE GENOMIC DNA]</scope>
    <source>
        <strain evidence="6">JCM 31921</strain>
    </source>
</reference>
<dbReference type="Proteomes" id="UP001501410">
    <property type="component" value="Unassembled WGS sequence"/>
</dbReference>
<organism evidence="5 6">
    <name type="scientific">Rurimicrobium arvi</name>
    <dbReference type="NCBI Taxonomy" id="2049916"/>
    <lineage>
        <taxon>Bacteria</taxon>
        <taxon>Pseudomonadati</taxon>
        <taxon>Bacteroidota</taxon>
        <taxon>Chitinophagia</taxon>
        <taxon>Chitinophagales</taxon>
        <taxon>Chitinophagaceae</taxon>
        <taxon>Rurimicrobium</taxon>
    </lineage>
</organism>
<dbReference type="RefSeq" id="WP_344822986.1">
    <property type="nucleotide sequence ID" value="NZ_BAABEZ010000004.1"/>
</dbReference>
<evidence type="ECO:0000313" key="6">
    <source>
        <dbReference type="Proteomes" id="UP001501410"/>
    </source>
</evidence>
<protein>
    <recommendedName>
        <fullName evidence="2">Putative cysteine ligase BshC</fullName>
        <ecNumber evidence="2">6.-.-.-</ecNumber>
    </recommendedName>
</protein>
<dbReference type="EMBL" id="BAABEZ010000004">
    <property type="protein sequence ID" value="GAA4451145.1"/>
    <property type="molecule type" value="Genomic_DNA"/>
</dbReference>
<dbReference type="EC" id="6.-.-.-" evidence="2"/>
<dbReference type="InterPro" id="IPR011199">
    <property type="entry name" value="Bacillithiol_biosynth_BshC"/>
</dbReference>
<dbReference type="HAMAP" id="MF_01867">
    <property type="entry name" value="BshC"/>
    <property type="match status" value="1"/>
</dbReference>
<gene>
    <name evidence="2 5" type="primary">bshC</name>
    <name evidence="5" type="ORF">GCM10023092_08320</name>
</gene>
<keyword evidence="1 2" id="KW-0436">Ligase</keyword>
<feature type="domain" description="Bacillithiol biosynthesis BshC C-terminal coiled-coil" evidence="4">
    <location>
        <begin position="377"/>
        <end position="530"/>
    </location>
</feature>
<dbReference type="Pfam" id="PF10079">
    <property type="entry name" value="Rossmann-like_BshC"/>
    <property type="match status" value="1"/>
</dbReference>
<comment type="similarity">
    <text evidence="2">Belongs to the BshC family.</text>
</comment>
<keyword evidence="6" id="KW-1185">Reference proteome</keyword>
<dbReference type="NCBIfam" id="TIGR03998">
    <property type="entry name" value="thiol_BshC"/>
    <property type="match status" value="1"/>
</dbReference>
<accession>A0ABP8MLJ2</accession>
<dbReference type="InterPro" id="IPR055399">
    <property type="entry name" value="CC_BshC"/>
</dbReference>
<sequence length="534" mass="61633">MAIKSYYVPYTETHSFSGLVNDYINREETLRDFYRFSPDASGVEAAILERPHYPVDRQTLVQVLEDQYRQLPILDTVSANIRSLADETTFTVCTAHQPNLLGGYLYFFYKILYAVRIAEELNGKHPGKHFVPVYYMGSEDNDLDELGRFLYNGNQYIWDAAGQTGAVGRMATESLATLLNEFFHRIGPPGWNKETLQELLTEAYLGHKTIGEATRYWVHRLFGPYGLVVLDPDDARLKARFVSVMKDDLLGHTAASIVADTNRKLEQHYKAQAFVRPVNLFYLRDNIRERIEHADGRYHVLNTGISFTEAEILEELSSFPDRFSPNVILRGMYQESILPDVCFVGGGSEVAYWLQLMPLFEHYRVFFPQVMLRQSVQLIQPEAARLLEKLDLQPTDIFEDPVSRMKEWVRRQYHTDELLQPERETMRQLLQSLTGKAVQADTTLEKAVAASGAKIRKQLDRIDKKITSAYLKKEEVTRERLLRLREWTHPGGGLQERTENFSTYFLMQGFSIFEEIKNAIKPFANEFLIVVPDL</sequence>
<evidence type="ECO:0000259" key="3">
    <source>
        <dbReference type="Pfam" id="PF10079"/>
    </source>
</evidence>
<evidence type="ECO:0000256" key="2">
    <source>
        <dbReference type="HAMAP-Rule" id="MF_01867"/>
    </source>
</evidence>
<comment type="caution">
    <text evidence="5">The sequence shown here is derived from an EMBL/GenBank/DDBJ whole genome shotgun (WGS) entry which is preliminary data.</text>
</comment>